<sequence>MCGNHAGIFQTKKKKKIKQKQWLVSAFLLGLAAFFISLLVLNLDFQAWAFKCHQNQLSWHTPILFYSFQFYFFLSATNTWLFVSILALFTSMIWFPVPRTTLLLVKEFLTYEREFLQAGLTGENLFFAFLVLSFFILLIRATWLHSWKMVGLILVVTAFLKIIWSVDSGQAGLTIIQLALIGLVVCLLAISFLKKEKILTLQFRYFML</sequence>
<feature type="transmembrane region" description="Helical" evidence="1">
    <location>
        <begin position="81"/>
        <end position="105"/>
    </location>
</feature>
<feature type="transmembrane region" description="Helical" evidence="1">
    <location>
        <begin position="125"/>
        <end position="143"/>
    </location>
</feature>
<name>A0A380L255_9STRE</name>
<evidence type="ECO:0000256" key="1">
    <source>
        <dbReference type="SAM" id="Phobius"/>
    </source>
</evidence>
<keyword evidence="1" id="KW-0472">Membrane</keyword>
<feature type="transmembrane region" description="Helical" evidence="1">
    <location>
        <begin position="22"/>
        <end position="45"/>
    </location>
</feature>
<organism evidence="2 3">
    <name type="scientific">Streptococcus milleri</name>
    <dbReference type="NCBI Taxonomy" id="33040"/>
    <lineage>
        <taxon>Bacteria</taxon>
        <taxon>Bacillati</taxon>
        <taxon>Bacillota</taxon>
        <taxon>Bacilli</taxon>
        <taxon>Lactobacillales</taxon>
        <taxon>Streptococcaceae</taxon>
        <taxon>Streptococcus</taxon>
    </lineage>
</organism>
<protein>
    <submittedName>
        <fullName evidence="2">Membrane protein</fullName>
    </submittedName>
</protein>
<proteinExistence type="predicted"/>
<dbReference type="EMBL" id="UHFT01000001">
    <property type="protein sequence ID" value="SUN79195.1"/>
    <property type="molecule type" value="Genomic_DNA"/>
</dbReference>
<evidence type="ECO:0000313" key="2">
    <source>
        <dbReference type="EMBL" id="SUN79195.1"/>
    </source>
</evidence>
<feature type="transmembrane region" description="Helical" evidence="1">
    <location>
        <begin position="150"/>
        <end position="166"/>
    </location>
</feature>
<keyword evidence="3" id="KW-1185">Reference proteome</keyword>
<feature type="transmembrane region" description="Helical" evidence="1">
    <location>
        <begin position="172"/>
        <end position="193"/>
    </location>
</feature>
<comment type="caution">
    <text evidence="2">The sequence shown here is derived from an EMBL/GenBank/DDBJ whole genome shotgun (WGS) entry which is preliminary data.</text>
</comment>
<keyword evidence="1" id="KW-1133">Transmembrane helix</keyword>
<feature type="transmembrane region" description="Helical" evidence="1">
    <location>
        <begin position="57"/>
        <end position="74"/>
    </location>
</feature>
<reference evidence="2" key="1">
    <citation type="submission" date="2018-06" db="EMBL/GenBank/DDBJ databases">
        <authorList>
            <consortium name="Pathogen Informatics"/>
            <person name="Doyle S."/>
        </authorList>
    </citation>
    <scope>NUCLEOTIDE SEQUENCE [LARGE SCALE GENOMIC DNA]</scope>
    <source>
        <strain evidence="2">NCTC11063</strain>
    </source>
</reference>
<accession>A0A380L255</accession>
<evidence type="ECO:0000313" key="3">
    <source>
        <dbReference type="Proteomes" id="UP000255236"/>
    </source>
</evidence>
<dbReference type="Proteomes" id="UP000255236">
    <property type="component" value="Unassembled WGS sequence"/>
</dbReference>
<gene>
    <name evidence="2" type="ORF">NCTC11063_00154</name>
</gene>
<keyword evidence="1" id="KW-0812">Transmembrane</keyword>
<dbReference type="AlphaFoldDB" id="A0A380L255"/>